<protein>
    <recommendedName>
        <fullName evidence="2">Gfd2/YDR514C-like C-terminal domain-containing protein</fullName>
    </recommendedName>
</protein>
<dbReference type="Gene3D" id="3.30.420.10">
    <property type="entry name" value="Ribonuclease H-like superfamily/Ribonuclease H"/>
    <property type="match status" value="1"/>
</dbReference>
<reference evidence="3" key="1">
    <citation type="submission" date="2023-06" db="EMBL/GenBank/DDBJ databases">
        <title>Genome-scale phylogeny and comparative genomics of the fungal order Sordariales.</title>
        <authorList>
            <consortium name="Lawrence Berkeley National Laboratory"/>
            <person name="Hensen N."/>
            <person name="Bonometti L."/>
            <person name="Westerberg I."/>
            <person name="Brannstrom I.O."/>
            <person name="Guillou S."/>
            <person name="Cros-Aarteil S."/>
            <person name="Calhoun S."/>
            <person name="Haridas S."/>
            <person name="Kuo A."/>
            <person name="Mondo S."/>
            <person name="Pangilinan J."/>
            <person name="Riley R."/>
            <person name="LaButti K."/>
            <person name="Andreopoulos B."/>
            <person name="Lipzen A."/>
            <person name="Chen C."/>
            <person name="Yanf M."/>
            <person name="Daum C."/>
            <person name="Ng V."/>
            <person name="Clum A."/>
            <person name="Steindorff A."/>
            <person name="Ohm R."/>
            <person name="Martin F."/>
            <person name="Silar P."/>
            <person name="Natvig D."/>
            <person name="Lalanne C."/>
            <person name="Gautier V."/>
            <person name="Ament-velasquez S.L."/>
            <person name="Kruys A."/>
            <person name="Hutchinson M.I."/>
            <person name="Powell A.J."/>
            <person name="Barry K."/>
            <person name="Miller A.N."/>
            <person name="Grigoriev I.V."/>
            <person name="Debuchy R."/>
            <person name="Gladieux P."/>
            <person name="Thoren M.H."/>
            <person name="Johannesson H."/>
        </authorList>
    </citation>
    <scope>NUCLEOTIDE SEQUENCE</scope>
    <source>
        <strain evidence="3">SMH3391-2</strain>
    </source>
</reference>
<evidence type="ECO:0000259" key="2">
    <source>
        <dbReference type="Pfam" id="PF21762"/>
    </source>
</evidence>
<evidence type="ECO:0000313" key="4">
    <source>
        <dbReference type="Proteomes" id="UP001174934"/>
    </source>
</evidence>
<dbReference type="InterPro" id="IPR048519">
    <property type="entry name" value="Gfd2/YDR514C-like_C"/>
</dbReference>
<sequence length="536" mass="60350">MSFRGLARSVRDHGSSIFRAVTGSGPGPLPPQIQSIKPAPATSPVPLPLASKPWAEGNSSLLQRLLGNADSINGTSDYSQYYFPDAKSTKDIRLMSLDFDYRHHNSQTGALLRADAGVSILDIQDLRAAAHSSLGHLKKTGQLIQSYHFAAQDTRHDRPRVIRFLFGKPEAVSFNYLKRKLEALALRRNVILVLHDPLIDIKVLEQLSIDLCPLYILDTQAEALRMNRFRISVVQTSLEETLKRLGIPYSNLHVAGNDARFTLQALLMLAVQDAKNHLPAHLPHPTWLSTFTKIGRPLIPYTEEELNKSSLVISQMKSEEKDEEVNLERLRRQRKHLEALEASLTNKEPKQSENQSEEPASPKPQEQQEKLIIDIADPEKPGRGEILDELKKLLVISQDFDMTRSRVRTMLWKMRSRIRWELSGEAINTVMTKASRLRKQDVNDQLRDMFHALNASKLGSLGTSKQVSMLVKGFQDIPHKDEAVSHKRAGQKALQKPQLKDATNSIKTVVRQTPKKPSTKSITVSATDDEDPYSYI</sequence>
<feature type="compositionally biased region" description="Polar residues" evidence="1">
    <location>
        <begin position="501"/>
        <end position="512"/>
    </location>
</feature>
<feature type="domain" description="Gfd2/YDR514C-like C-terminal" evidence="2">
    <location>
        <begin position="115"/>
        <end position="268"/>
    </location>
</feature>
<dbReference type="Proteomes" id="UP001174934">
    <property type="component" value="Unassembled WGS sequence"/>
</dbReference>
<feature type="compositionally biased region" description="Acidic residues" evidence="1">
    <location>
        <begin position="527"/>
        <end position="536"/>
    </location>
</feature>
<feature type="region of interest" description="Disordered" evidence="1">
    <location>
        <begin position="341"/>
        <end position="367"/>
    </location>
</feature>
<accession>A0AA39XJV7</accession>
<dbReference type="InterPro" id="IPR040151">
    <property type="entry name" value="Gfd2/YDR514C-like"/>
</dbReference>
<dbReference type="PANTHER" id="PTHR28083:SF1">
    <property type="entry name" value="GOOD FOR FULL DBP5 ACTIVITY PROTEIN 2"/>
    <property type="match status" value="1"/>
</dbReference>
<dbReference type="AlphaFoldDB" id="A0AA39XJV7"/>
<dbReference type="EMBL" id="JAULSR010000001">
    <property type="protein sequence ID" value="KAK0635259.1"/>
    <property type="molecule type" value="Genomic_DNA"/>
</dbReference>
<dbReference type="GO" id="GO:0005634">
    <property type="term" value="C:nucleus"/>
    <property type="evidence" value="ECO:0007669"/>
    <property type="project" value="TreeGrafter"/>
</dbReference>
<gene>
    <name evidence="3" type="ORF">B0T17DRAFT_515746</name>
</gene>
<dbReference type="Pfam" id="PF21762">
    <property type="entry name" value="DEDDh_C"/>
    <property type="match status" value="1"/>
</dbReference>
<name>A0AA39XJV7_9PEZI</name>
<evidence type="ECO:0000256" key="1">
    <source>
        <dbReference type="SAM" id="MobiDB-lite"/>
    </source>
</evidence>
<organism evidence="3 4">
    <name type="scientific">Bombardia bombarda</name>
    <dbReference type="NCBI Taxonomy" id="252184"/>
    <lineage>
        <taxon>Eukaryota</taxon>
        <taxon>Fungi</taxon>
        <taxon>Dikarya</taxon>
        <taxon>Ascomycota</taxon>
        <taxon>Pezizomycotina</taxon>
        <taxon>Sordariomycetes</taxon>
        <taxon>Sordariomycetidae</taxon>
        <taxon>Sordariales</taxon>
        <taxon>Lasiosphaeriaceae</taxon>
        <taxon>Bombardia</taxon>
    </lineage>
</organism>
<dbReference type="PANTHER" id="PTHR28083">
    <property type="entry name" value="GOOD FOR FULL DBP5 ACTIVITY PROTEIN 2"/>
    <property type="match status" value="1"/>
</dbReference>
<dbReference type="InterPro" id="IPR012337">
    <property type="entry name" value="RNaseH-like_sf"/>
</dbReference>
<dbReference type="InterPro" id="IPR036397">
    <property type="entry name" value="RNaseH_sf"/>
</dbReference>
<dbReference type="GO" id="GO:0003676">
    <property type="term" value="F:nucleic acid binding"/>
    <property type="evidence" value="ECO:0007669"/>
    <property type="project" value="InterPro"/>
</dbReference>
<proteinExistence type="predicted"/>
<comment type="caution">
    <text evidence="3">The sequence shown here is derived from an EMBL/GenBank/DDBJ whole genome shotgun (WGS) entry which is preliminary data.</text>
</comment>
<evidence type="ECO:0000313" key="3">
    <source>
        <dbReference type="EMBL" id="KAK0635259.1"/>
    </source>
</evidence>
<keyword evidence="4" id="KW-1185">Reference proteome</keyword>
<feature type="region of interest" description="Disordered" evidence="1">
    <location>
        <begin position="487"/>
        <end position="536"/>
    </location>
</feature>
<dbReference type="SUPFAM" id="SSF53098">
    <property type="entry name" value="Ribonuclease H-like"/>
    <property type="match status" value="1"/>
</dbReference>
<feature type="region of interest" description="Disordered" evidence="1">
    <location>
        <begin position="17"/>
        <end position="50"/>
    </location>
</feature>